<gene>
    <name evidence="13" type="ORF">EGO53_03640</name>
</gene>
<keyword evidence="9 11" id="KW-0472">Membrane</keyword>
<accession>A0A515CRZ4</accession>
<feature type="compositionally biased region" description="Low complexity" evidence="10">
    <location>
        <begin position="75"/>
        <end position="91"/>
    </location>
</feature>
<feature type="compositionally biased region" description="Basic and acidic residues" evidence="10">
    <location>
        <begin position="95"/>
        <end position="133"/>
    </location>
</feature>
<dbReference type="GO" id="GO:0098797">
    <property type="term" value="C:plasma membrane protein complex"/>
    <property type="evidence" value="ECO:0007669"/>
    <property type="project" value="TreeGrafter"/>
</dbReference>
<dbReference type="InterPro" id="IPR051045">
    <property type="entry name" value="TonB-dependent_transducer"/>
</dbReference>
<dbReference type="RefSeq" id="WP_142814715.1">
    <property type="nucleotide sequence ID" value="NZ_CBCPIK010000001.1"/>
</dbReference>
<dbReference type="PANTHER" id="PTHR33446:SF2">
    <property type="entry name" value="PROTEIN TONB"/>
    <property type="match status" value="1"/>
</dbReference>
<feature type="region of interest" description="Disordered" evidence="10">
    <location>
        <begin position="66"/>
        <end position="143"/>
    </location>
</feature>
<dbReference type="PROSITE" id="PS52015">
    <property type="entry name" value="TONB_CTD"/>
    <property type="match status" value="1"/>
</dbReference>
<dbReference type="GO" id="GO:0015031">
    <property type="term" value="P:protein transport"/>
    <property type="evidence" value="ECO:0007669"/>
    <property type="project" value="UniProtKB-KW"/>
</dbReference>
<keyword evidence="3" id="KW-0813">Transport</keyword>
<dbReference type="InterPro" id="IPR037682">
    <property type="entry name" value="TonB_C"/>
</dbReference>
<keyword evidence="5" id="KW-0997">Cell inner membrane</keyword>
<dbReference type="EMBL" id="CP033893">
    <property type="protein sequence ID" value="QDL30935.1"/>
    <property type="molecule type" value="Genomic_DNA"/>
</dbReference>
<dbReference type="Gene3D" id="3.30.1150.10">
    <property type="match status" value="1"/>
</dbReference>
<evidence type="ECO:0000256" key="7">
    <source>
        <dbReference type="ARBA" id="ARBA00022927"/>
    </source>
</evidence>
<evidence type="ECO:0000259" key="12">
    <source>
        <dbReference type="PROSITE" id="PS52015"/>
    </source>
</evidence>
<evidence type="ECO:0000256" key="8">
    <source>
        <dbReference type="ARBA" id="ARBA00022989"/>
    </source>
</evidence>
<keyword evidence="8 11" id="KW-1133">Transmembrane helix</keyword>
<dbReference type="AlphaFoldDB" id="A0A515CRZ4"/>
<evidence type="ECO:0000256" key="10">
    <source>
        <dbReference type="SAM" id="MobiDB-lite"/>
    </source>
</evidence>
<keyword evidence="4" id="KW-1003">Cell membrane</keyword>
<evidence type="ECO:0000256" key="5">
    <source>
        <dbReference type="ARBA" id="ARBA00022519"/>
    </source>
</evidence>
<dbReference type="Proteomes" id="UP000317572">
    <property type="component" value="Chromosome"/>
</dbReference>
<evidence type="ECO:0000313" key="14">
    <source>
        <dbReference type="Proteomes" id="UP000317572"/>
    </source>
</evidence>
<evidence type="ECO:0000256" key="6">
    <source>
        <dbReference type="ARBA" id="ARBA00022692"/>
    </source>
</evidence>
<organism evidence="13 14">
    <name type="scientific">Serratia liquefaciens</name>
    <dbReference type="NCBI Taxonomy" id="614"/>
    <lineage>
        <taxon>Bacteria</taxon>
        <taxon>Pseudomonadati</taxon>
        <taxon>Pseudomonadota</taxon>
        <taxon>Gammaproteobacteria</taxon>
        <taxon>Enterobacterales</taxon>
        <taxon>Yersiniaceae</taxon>
        <taxon>Serratia</taxon>
    </lineage>
</organism>
<protein>
    <submittedName>
        <fullName evidence="13">Energy transducer TonB</fullName>
    </submittedName>
</protein>
<dbReference type="NCBIfam" id="TIGR01352">
    <property type="entry name" value="tonB_Cterm"/>
    <property type="match status" value="1"/>
</dbReference>
<evidence type="ECO:0000313" key="13">
    <source>
        <dbReference type="EMBL" id="QDL30935.1"/>
    </source>
</evidence>
<feature type="domain" description="TonB C-terminal" evidence="12">
    <location>
        <begin position="168"/>
        <end position="266"/>
    </location>
</feature>
<reference evidence="13 14" key="1">
    <citation type="submission" date="2018-11" db="EMBL/GenBank/DDBJ databases">
        <title>The first complete genome of Serratia liquefaciens isolated from metalophyte plant revel distinctness adaptive mechanisms in an extreme habitat.</title>
        <authorList>
            <person name="Caneschi W.L."/>
            <person name="Sanchez A.B."/>
            <person name="Felestrino E.B."/>
            <person name="Assis R.A.B."/>
            <person name="Lemes C.G.C."/>
            <person name="Cordeiro I.F."/>
            <person name="Fonseca N.P."/>
            <person name="Villa M."/>
            <person name="Vieira I.T."/>
            <person name="Moraes L.A."/>
            <person name="Kamino L.H.Y."/>
            <person name="do Carmo F."/>
            <person name="Garcia C.M."/>
            <person name="Almeida N.F."/>
            <person name="Silva R.S."/>
            <person name="Ferro J.A."/>
            <person name="Ferro M.I.T."/>
            <person name="Varani A.M."/>
            <person name="Ferreira R.M."/>
            <person name="dos Santos V.L."/>
            <person name="Silva U.C."/>
            <person name="Setubal J.C."/>
            <person name="Moreira L.M."/>
        </authorList>
    </citation>
    <scope>NUCLEOTIDE SEQUENCE [LARGE SCALE GENOMIC DNA]</scope>
    <source>
        <strain evidence="13 14">FG3</strain>
    </source>
</reference>
<evidence type="ECO:0000256" key="4">
    <source>
        <dbReference type="ARBA" id="ARBA00022475"/>
    </source>
</evidence>
<sequence length="266" mass="29048">MLSQSFSFSAPAMPQPRWARGFVCAIAAHVALVLLFYWPPRSLPPMQLPPPAVMMSWAAQIEAPESPKPLPLGVQQAQSSAAQPAEQQEQPDLPKLARAEKTKIAVVEKKRTEQRPPQKTQSKPEEQAKETKHAAASSAAAPKALNVARQAAAPLNSDSASQLQAKLSWESQVKGLLNRIKRYPSDAQRRRRTGMPQVVFTVDAQGRVSDLRLQASSGTASLDREALAVVTRAQPLPQPPVEMLQQDKVRVTMPIDFNLAALHAVQ</sequence>
<keyword evidence="7" id="KW-0653">Protein transport</keyword>
<dbReference type="Pfam" id="PF03544">
    <property type="entry name" value="TonB_C"/>
    <property type="match status" value="1"/>
</dbReference>
<evidence type="ECO:0000256" key="11">
    <source>
        <dbReference type="SAM" id="Phobius"/>
    </source>
</evidence>
<dbReference type="STRING" id="614.XJ20_05735"/>
<dbReference type="PANTHER" id="PTHR33446">
    <property type="entry name" value="PROTEIN TONB-RELATED"/>
    <property type="match status" value="1"/>
</dbReference>
<keyword evidence="6 11" id="KW-0812">Transmembrane</keyword>
<dbReference type="InterPro" id="IPR006260">
    <property type="entry name" value="TonB/TolA_C"/>
</dbReference>
<evidence type="ECO:0000256" key="3">
    <source>
        <dbReference type="ARBA" id="ARBA00022448"/>
    </source>
</evidence>
<evidence type="ECO:0000256" key="9">
    <source>
        <dbReference type="ARBA" id="ARBA00023136"/>
    </source>
</evidence>
<evidence type="ECO:0000256" key="1">
    <source>
        <dbReference type="ARBA" id="ARBA00004383"/>
    </source>
</evidence>
<dbReference type="GO" id="GO:0031992">
    <property type="term" value="F:energy transducer activity"/>
    <property type="evidence" value="ECO:0007669"/>
    <property type="project" value="TreeGrafter"/>
</dbReference>
<feature type="transmembrane region" description="Helical" evidence="11">
    <location>
        <begin position="21"/>
        <end position="38"/>
    </location>
</feature>
<comment type="subcellular location">
    <subcellularLocation>
        <location evidence="1">Cell inner membrane</location>
        <topology evidence="1">Single-pass membrane protein</topology>
        <orientation evidence="1">Periplasmic side</orientation>
    </subcellularLocation>
</comment>
<proteinExistence type="inferred from homology"/>
<dbReference type="GO" id="GO:0055085">
    <property type="term" value="P:transmembrane transport"/>
    <property type="evidence" value="ECO:0007669"/>
    <property type="project" value="InterPro"/>
</dbReference>
<name>A0A515CRZ4_SERLI</name>
<evidence type="ECO:0000256" key="2">
    <source>
        <dbReference type="ARBA" id="ARBA00006555"/>
    </source>
</evidence>
<comment type="similarity">
    <text evidence="2">Belongs to the TonB family.</text>
</comment>
<dbReference type="SUPFAM" id="SSF74653">
    <property type="entry name" value="TolA/TonB C-terminal domain"/>
    <property type="match status" value="1"/>
</dbReference>